<evidence type="ECO:0000313" key="3">
    <source>
        <dbReference type="EMBL" id="VYT08136.1"/>
    </source>
</evidence>
<dbReference type="GO" id="GO:0046677">
    <property type="term" value="P:response to antibiotic"/>
    <property type="evidence" value="ECO:0007669"/>
    <property type="project" value="InterPro"/>
</dbReference>
<proteinExistence type="predicted"/>
<dbReference type="InterPro" id="IPR045155">
    <property type="entry name" value="Beta-lactam_cat"/>
</dbReference>
<gene>
    <name evidence="3" type="ORF">BGLFYP119_01724</name>
</gene>
<dbReference type="GO" id="GO:0030655">
    <property type="term" value="P:beta-lactam antibiotic catabolic process"/>
    <property type="evidence" value="ECO:0007669"/>
    <property type="project" value="InterPro"/>
</dbReference>
<feature type="chain" id="PRO_5026665638" description="Beta-lactamase class A catalytic domain-containing protein" evidence="1">
    <location>
        <begin position="28"/>
        <end position="482"/>
    </location>
</feature>
<dbReference type="GO" id="GO:0008800">
    <property type="term" value="F:beta-lactamase activity"/>
    <property type="evidence" value="ECO:0007669"/>
    <property type="project" value="InterPro"/>
</dbReference>
<keyword evidence="1" id="KW-0732">Signal</keyword>
<dbReference type="PANTHER" id="PTHR35333:SF3">
    <property type="entry name" value="BETA-LACTAMASE-TYPE TRANSPEPTIDASE FOLD CONTAINING PROTEIN"/>
    <property type="match status" value="1"/>
</dbReference>
<accession>A0A6N2TXS2</accession>
<protein>
    <recommendedName>
        <fullName evidence="2">Beta-lactamase class A catalytic domain-containing protein</fullName>
    </recommendedName>
</protein>
<dbReference type="Pfam" id="PF13354">
    <property type="entry name" value="Beta-lactamase2"/>
    <property type="match status" value="1"/>
</dbReference>
<evidence type="ECO:0000256" key="1">
    <source>
        <dbReference type="SAM" id="SignalP"/>
    </source>
</evidence>
<dbReference type="SUPFAM" id="SSF56601">
    <property type="entry name" value="beta-lactamase/transpeptidase-like"/>
    <property type="match status" value="1"/>
</dbReference>
<organism evidence="3">
    <name type="scientific">Blautia glucerasea</name>
    <dbReference type="NCBI Taxonomy" id="536633"/>
    <lineage>
        <taxon>Bacteria</taxon>
        <taxon>Bacillati</taxon>
        <taxon>Bacillota</taxon>
        <taxon>Clostridia</taxon>
        <taxon>Lachnospirales</taxon>
        <taxon>Lachnospiraceae</taxon>
        <taxon>Blautia</taxon>
    </lineage>
</organism>
<dbReference type="InterPro" id="IPR000871">
    <property type="entry name" value="Beta-lactam_class-A"/>
</dbReference>
<feature type="signal peptide" evidence="1">
    <location>
        <begin position="1"/>
        <end position="27"/>
    </location>
</feature>
<dbReference type="EMBL" id="CACRST010000014">
    <property type="protein sequence ID" value="VYT08136.1"/>
    <property type="molecule type" value="Genomic_DNA"/>
</dbReference>
<dbReference type="Gene3D" id="3.40.710.10">
    <property type="entry name" value="DD-peptidase/beta-lactamase superfamily"/>
    <property type="match status" value="1"/>
</dbReference>
<dbReference type="PANTHER" id="PTHR35333">
    <property type="entry name" value="BETA-LACTAMASE"/>
    <property type="match status" value="1"/>
</dbReference>
<evidence type="ECO:0000259" key="2">
    <source>
        <dbReference type="Pfam" id="PF13354"/>
    </source>
</evidence>
<dbReference type="InterPro" id="IPR012338">
    <property type="entry name" value="Beta-lactam/transpept-like"/>
</dbReference>
<dbReference type="SUPFAM" id="SSF69360">
    <property type="entry name" value="Cell wall binding repeat"/>
    <property type="match status" value="1"/>
</dbReference>
<dbReference type="AlphaFoldDB" id="A0A6N2TXS2"/>
<feature type="domain" description="Beta-lactamase class A catalytic" evidence="2">
    <location>
        <begin position="246"/>
        <end position="455"/>
    </location>
</feature>
<reference evidence="3" key="1">
    <citation type="submission" date="2019-11" db="EMBL/GenBank/DDBJ databases">
        <authorList>
            <person name="Feng L."/>
        </authorList>
    </citation>
    <scope>NUCLEOTIDE SEQUENCE</scope>
    <source>
        <strain evidence="3">BgluceraseaLFYP119</strain>
    </source>
</reference>
<dbReference type="RefSeq" id="WP_156354042.1">
    <property type="nucleotide sequence ID" value="NZ_CACRST010000014.1"/>
</dbReference>
<sequence>MKTGIRNRITIGLVAAVLAAVPTTVQADPGSGDIFSYVEEAQVKPIRDGSGKYLLKSDGFYCLNEDGTKETAPAVHYFDHMEIDGTVLNGFYYHDETGRFAAGNAHIAALKDLTYIKEDSEEKFVFDGLYMVNNLGRLSAAPQVRYISGLKVDKKDYEGYYYFNEYGRMVTDPGFHELDMSSNGQRFCGTYYFGGPDGVLVQEAGITPEGLPVDETGRIFETEELGIKNLQPQLESMISGYDGTWSVYVKNLDTQEEILLNNTPLYSASLIKTFVMASVYENMDEILEHEAQLMKMEPDSDKVKAKVGDLLWNMITVSDNESCNELGRLHSEKHDFLEGAELVNDFIQKEGYEDTLYQSTLHPSASPKLSLGQHNTTTVKDCGMLLESIYLGKCVSREASEEMLELLMNQKNTYKIPSGISAAVSIANKTGETDADQHDMAIVYGPKATYILCVMSQDFKNSSTAIENIRKISGAVYYYLNL</sequence>
<name>A0A6N2TXS2_9FIRM</name>